<keyword evidence="2" id="KW-1277">Toxin-antitoxin system</keyword>
<comment type="similarity">
    <text evidence="1">Belongs to the RelE toxin family.</text>
</comment>
<organism evidence="3 4">
    <name type="scientific">Pseudomonas graminis</name>
    <dbReference type="NCBI Taxonomy" id="158627"/>
    <lineage>
        <taxon>Bacteria</taxon>
        <taxon>Pseudomonadati</taxon>
        <taxon>Pseudomonadota</taxon>
        <taxon>Gammaproteobacteria</taxon>
        <taxon>Pseudomonadales</taxon>
        <taxon>Pseudomonadaceae</taxon>
        <taxon>Pseudomonas</taxon>
    </lineage>
</organism>
<dbReference type="KEGG" id="pgg:FX982_01694"/>
<protein>
    <submittedName>
        <fullName evidence="3">Toxin RelE2</fullName>
    </submittedName>
</protein>
<dbReference type="Pfam" id="PF05016">
    <property type="entry name" value="ParE_toxin"/>
    <property type="match status" value="1"/>
</dbReference>
<dbReference type="Gene3D" id="3.30.2310.20">
    <property type="entry name" value="RelE-like"/>
    <property type="match status" value="1"/>
</dbReference>
<dbReference type="Proteomes" id="UP000501989">
    <property type="component" value="Chromosome"/>
</dbReference>
<proteinExistence type="inferred from homology"/>
<keyword evidence="4" id="KW-1185">Reference proteome</keyword>
<accession>A0A6M8MI90</accession>
<sequence>MIVEWRPEAVADLWEILEYIDERNPQAAEELYAEIERATSALPEHPYLYRLGRVPNTREIIVHPNYLVIYRLTDGIEILSVLHARQQYP</sequence>
<dbReference type="EMBL" id="CP053746">
    <property type="protein sequence ID" value="QKF50750.1"/>
    <property type="molecule type" value="Genomic_DNA"/>
</dbReference>
<evidence type="ECO:0000313" key="3">
    <source>
        <dbReference type="EMBL" id="QKF50750.1"/>
    </source>
</evidence>
<dbReference type="PANTHER" id="PTHR33755">
    <property type="entry name" value="TOXIN PARE1-RELATED"/>
    <property type="match status" value="1"/>
</dbReference>
<dbReference type="NCBIfam" id="TIGR02385">
    <property type="entry name" value="RelE_StbE"/>
    <property type="match status" value="1"/>
</dbReference>
<evidence type="ECO:0000256" key="1">
    <source>
        <dbReference type="ARBA" id="ARBA00006226"/>
    </source>
</evidence>
<dbReference type="InterPro" id="IPR007712">
    <property type="entry name" value="RelE/ParE_toxin"/>
</dbReference>
<dbReference type="InterPro" id="IPR035093">
    <property type="entry name" value="RelE/ParE_toxin_dom_sf"/>
</dbReference>
<dbReference type="InterPro" id="IPR051803">
    <property type="entry name" value="TA_system_RelE-like_toxin"/>
</dbReference>
<gene>
    <name evidence="3" type="ORF">FX982_01694</name>
</gene>
<evidence type="ECO:0000256" key="2">
    <source>
        <dbReference type="ARBA" id="ARBA00022649"/>
    </source>
</evidence>
<dbReference type="AlphaFoldDB" id="A0A6M8MI90"/>
<dbReference type="RefSeq" id="WP_172610317.1">
    <property type="nucleotide sequence ID" value="NZ_CP053746.1"/>
</dbReference>
<name>A0A6M8MI90_9PSED</name>
<reference evidence="4" key="1">
    <citation type="submission" date="2019-12" db="EMBL/GenBank/DDBJ databases">
        <title>Endophytic bacteria associated with Panax ginseng seedlings.</title>
        <authorList>
            <person name="Park J.M."/>
            <person name="Shin R."/>
            <person name="Jo S.H."/>
        </authorList>
    </citation>
    <scope>NUCLEOTIDE SEQUENCE [LARGE SCALE GENOMIC DNA]</scope>
    <source>
        <strain evidence="4">PgKB30</strain>
    </source>
</reference>
<evidence type="ECO:0000313" key="4">
    <source>
        <dbReference type="Proteomes" id="UP000501989"/>
    </source>
</evidence>